<gene>
    <name evidence="1" type="ORF">K441DRAFT_356920</name>
</gene>
<evidence type="ECO:0000313" key="2">
    <source>
        <dbReference type="Proteomes" id="UP000250078"/>
    </source>
</evidence>
<sequence length="491" mass="51030">MVLRTFGLVGLLLQLHAAEVLAQCSIDGTTTINSQTQASSLASCSTFTGSIAIATSTTDDIALDGVQTLNGDIVATNATQIKSLSADSLEIIKGGFKLNTLPRLSTLNFPKLTQADAILWDELGALSVLSFDAGVSAVSTISIQNTALSSLLGITQFKTADTVYVANNPSLQVIELLLENFTTSIIVKQNNPGLSLTFPSLLWTFNLTASDCKSVYMPKLAAVNGSLGLTDNAFTDFALPELESIGGSLSFTNNSDLTNLSLPALTQVGGSLQVFDNAALNTLDFDTIRVIAGALKISGNFTNISLSGIEDVRGALLINSTSNINSTCQELQNERQSRIIKGMFSCNYSIATPSSSTSSTTPSAPSASNSATSTSSIGNGTGLSTGVKAGIGIGAAIGGLAPIGLFVMLLLRRHRRTTTSTPDEKDDTGEVVSELPSGELAQELNAESVAQELSGPNKDQAHELHAVHGTSELAPQELPGSPMRPSASHSS</sequence>
<protein>
    <submittedName>
        <fullName evidence="1">Uncharacterized protein</fullName>
    </submittedName>
</protein>
<dbReference type="Proteomes" id="UP000250078">
    <property type="component" value="Unassembled WGS sequence"/>
</dbReference>
<keyword evidence="2" id="KW-1185">Reference proteome</keyword>
<reference evidence="1 2" key="1">
    <citation type="journal article" date="2016" name="Nat. Commun.">
        <title>Ectomycorrhizal ecology is imprinted in the genome of the dominant symbiotic fungus Cenococcum geophilum.</title>
        <authorList>
            <consortium name="DOE Joint Genome Institute"/>
            <person name="Peter M."/>
            <person name="Kohler A."/>
            <person name="Ohm R.A."/>
            <person name="Kuo A."/>
            <person name="Krutzmann J."/>
            <person name="Morin E."/>
            <person name="Arend M."/>
            <person name="Barry K.W."/>
            <person name="Binder M."/>
            <person name="Choi C."/>
            <person name="Clum A."/>
            <person name="Copeland A."/>
            <person name="Grisel N."/>
            <person name="Haridas S."/>
            <person name="Kipfer T."/>
            <person name="LaButti K."/>
            <person name="Lindquist E."/>
            <person name="Lipzen A."/>
            <person name="Maire R."/>
            <person name="Meier B."/>
            <person name="Mihaltcheva S."/>
            <person name="Molinier V."/>
            <person name="Murat C."/>
            <person name="Poggeler S."/>
            <person name="Quandt C.A."/>
            <person name="Sperisen C."/>
            <person name="Tritt A."/>
            <person name="Tisserant E."/>
            <person name="Crous P.W."/>
            <person name="Henrissat B."/>
            <person name="Nehls U."/>
            <person name="Egli S."/>
            <person name="Spatafora J.W."/>
            <person name="Grigoriev I.V."/>
            <person name="Martin F.M."/>
        </authorList>
    </citation>
    <scope>NUCLEOTIDE SEQUENCE [LARGE SCALE GENOMIC DNA]</scope>
    <source>
        <strain evidence="1 2">1.58</strain>
    </source>
</reference>
<organism evidence="1 2">
    <name type="scientific">Cenococcum geophilum 1.58</name>
    <dbReference type="NCBI Taxonomy" id="794803"/>
    <lineage>
        <taxon>Eukaryota</taxon>
        <taxon>Fungi</taxon>
        <taxon>Dikarya</taxon>
        <taxon>Ascomycota</taxon>
        <taxon>Pezizomycotina</taxon>
        <taxon>Dothideomycetes</taxon>
        <taxon>Pleosporomycetidae</taxon>
        <taxon>Gloniales</taxon>
        <taxon>Gloniaceae</taxon>
        <taxon>Cenococcum</taxon>
    </lineage>
</organism>
<name>A0ACC8EM28_9PEZI</name>
<evidence type="ECO:0000313" key="1">
    <source>
        <dbReference type="EMBL" id="OCK87435.1"/>
    </source>
</evidence>
<dbReference type="EMBL" id="KV748261">
    <property type="protein sequence ID" value="OCK87435.1"/>
    <property type="molecule type" value="Genomic_DNA"/>
</dbReference>
<proteinExistence type="predicted"/>
<accession>A0ACC8EM28</accession>